<keyword evidence="3" id="KW-1185">Reference proteome</keyword>
<feature type="region of interest" description="Disordered" evidence="1">
    <location>
        <begin position="1"/>
        <end position="48"/>
    </location>
</feature>
<reference evidence="2 3" key="1">
    <citation type="submission" date="2021-08" db="EMBL/GenBank/DDBJ databases">
        <title>Draft Genome Sequence of Phanerochaete sordida strain YK-624.</title>
        <authorList>
            <person name="Mori T."/>
            <person name="Dohra H."/>
            <person name="Suzuki T."/>
            <person name="Kawagishi H."/>
            <person name="Hirai H."/>
        </authorList>
    </citation>
    <scope>NUCLEOTIDE SEQUENCE [LARGE SCALE GENOMIC DNA]</scope>
    <source>
        <strain evidence="2 3">YK-624</strain>
    </source>
</reference>
<proteinExistence type="predicted"/>
<feature type="compositionally biased region" description="Polar residues" evidence="1">
    <location>
        <begin position="354"/>
        <end position="371"/>
    </location>
</feature>
<feature type="compositionally biased region" description="Polar residues" evidence="1">
    <location>
        <begin position="295"/>
        <end position="311"/>
    </location>
</feature>
<comment type="caution">
    <text evidence="2">The sequence shown here is derived from an EMBL/GenBank/DDBJ whole genome shotgun (WGS) entry which is preliminary data.</text>
</comment>
<gene>
    <name evidence="2" type="ORF">PsYK624_018340</name>
</gene>
<sequence>MAETRQRTPPLPPLSTSSSSSVATSSSLDLPRAPKRRSSLADTPQMMPTQIMTTFPVDNQFTGYPHNAGKSRSSSSRTGIVATLPTIEPSPTDEDVVFIHPPFNDFPDAHKYPEGLTYNVLATNPNFFLVASDYRRVGDSLEETSDTIQYPTVLEPPRGWLQSDDKKWLQSDDKKRSKDAKKEKRWPEGQAPRLRCTFCRRTYAGVNAKSMWRRHVFEKHRIAMSNRRADAGERKGRGKENDTDVEFESKPISAAARGAAKAEKEAKAERQTSTSVSSSKRSRAAPDSPTDWSKARTSFTRTRSLPASQLEDSAEENDIQEGDSFSSLLPPFALADSSTSFSSTDFENESFNISAASSTPPLTPEVSSHFSPASRRRDPAKIVDESPYNPLLTPSFRHSPPRLPSDQPWRYPSPSHPFHRDLTLSMLACGEANSTLSGLDVSPVVLLPASERSKRSIYSSPIFMSKKDGSSPDVDTLLKSRGLHTSSPRRLFSDTALPIPFHERIRSIRVPETPGNSKHTPTKQILGSSVKKGTSLRHSIFSPLRSSPNKSNRLLAPIDLASEDPFTDGAYGIKQIFVSNALEDTPETPPDSSEECDSPVLRTAQLSSSQGSRHVSYSRAADGGIGHGIGLMEGFSPTGSPSKDGGDSLMDATLNETELPLSRRDSKRARTASTASAAGNSPFTTSRPTKKPRKEFLMDAVLDGDVDFEVVIESYHGKKRRRTITSRDHVHS</sequence>
<accession>A0A9P3G119</accession>
<feature type="compositionally biased region" description="Basic and acidic residues" evidence="1">
    <location>
        <begin position="163"/>
        <end position="187"/>
    </location>
</feature>
<feature type="compositionally biased region" description="Acidic residues" evidence="1">
    <location>
        <begin position="312"/>
        <end position="321"/>
    </location>
</feature>
<dbReference type="AlphaFoldDB" id="A0A9P3G119"/>
<feature type="region of interest" description="Disordered" evidence="1">
    <location>
        <begin position="354"/>
        <end position="412"/>
    </location>
</feature>
<feature type="compositionally biased region" description="Basic and acidic residues" evidence="1">
    <location>
        <begin position="227"/>
        <end position="242"/>
    </location>
</feature>
<evidence type="ECO:0000256" key="1">
    <source>
        <dbReference type="SAM" id="MobiDB-lite"/>
    </source>
</evidence>
<dbReference type="EMBL" id="BPQB01000003">
    <property type="protein sequence ID" value="GJE85755.1"/>
    <property type="molecule type" value="Genomic_DNA"/>
</dbReference>
<feature type="region of interest" description="Disordered" evidence="1">
    <location>
        <begin position="628"/>
        <end position="694"/>
    </location>
</feature>
<dbReference type="OrthoDB" id="2333993at2759"/>
<feature type="region of interest" description="Disordered" evidence="1">
    <location>
        <begin position="511"/>
        <end position="534"/>
    </location>
</feature>
<feature type="compositionally biased region" description="Low complexity" evidence="1">
    <location>
        <begin position="14"/>
        <end position="31"/>
    </location>
</feature>
<feature type="compositionally biased region" description="Basic and acidic residues" evidence="1">
    <location>
        <begin position="260"/>
        <end position="270"/>
    </location>
</feature>
<feature type="compositionally biased region" description="Basic and acidic residues" evidence="1">
    <location>
        <begin position="375"/>
        <end position="384"/>
    </location>
</feature>
<evidence type="ECO:0000313" key="3">
    <source>
        <dbReference type="Proteomes" id="UP000703269"/>
    </source>
</evidence>
<feature type="region of interest" description="Disordered" evidence="1">
    <location>
        <begin position="227"/>
        <end position="325"/>
    </location>
</feature>
<dbReference type="Proteomes" id="UP000703269">
    <property type="component" value="Unassembled WGS sequence"/>
</dbReference>
<feature type="compositionally biased region" description="Polar residues" evidence="1">
    <location>
        <begin position="514"/>
        <end position="527"/>
    </location>
</feature>
<evidence type="ECO:0000313" key="2">
    <source>
        <dbReference type="EMBL" id="GJE85755.1"/>
    </source>
</evidence>
<name>A0A9P3G119_9APHY</name>
<protein>
    <submittedName>
        <fullName evidence="2">Uncharacterized protein</fullName>
    </submittedName>
</protein>
<organism evidence="2 3">
    <name type="scientific">Phanerochaete sordida</name>
    <dbReference type="NCBI Taxonomy" id="48140"/>
    <lineage>
        <taxon>Eukaryota</taxon>
        <taxon>Fungi</taxon>
        <taxon>Dikarya</taxon>
        <taxon>Basidiomycota</taxon>
        <taxon>Agaricomycotina</taxon>
        <taxon>Agaricomycetes</taxon>
        <taxon>Polyporales</taxon>
        <taxon>Phanerochaetaceae</taxon>
        <taxon>Phanerochaete</taxon>
    </lineage>
</organism>
<feature type="region of interest" description="Disordered" evidence="1">
    <location>
        <begin position="148"/>
        <end position="188"/>
    </location>
</feature>